<sequence>MTRTALVVGARGVIGGTLAEHLAGLPGWDVVGLSRRGGPADGPVRHVAADLFDPASVRDALRAHPGVTHVFYAAYQDRPTWSELVEPNVTMLRTVLDAAEAGAPDLEHVSLMQGYKVYGAHLGPFSTPAKESDPPHMPPEFNVDQQHLVEERAAAAGWTWSAIRPSVVAGFGLGNPMNLGVVLAVYASISKELGVPLRFPGRPGAYDALLELTDARLLAEATVWAATEPRAAGQAFNIANGDLFRWNRMWPVVADAFGLEVAPGLPMSLQDVMADKEPVWDAMVARHGLAPTPYSDVSSWAFGDFVLSWDYDMFADTSKSRRFGFHRYVDTEAMLLGLFDDLRKRRIIPG</sequence>
<dbReference type="Gene3D" id="3.40.50.720">
    <property type="entry name" value="NAD(P)-binding Rossmann-like Domain"/>
    <property type="match status" value="1"/>
</dbReference>
<reference evidence="2 3" key="1">
    <citation type="submission" date="2019-06" db="EMBL/GenBank/DDBJ databases">
        <title>Sequencing the genomes of 1000 actinobacteria strains.</title>
        <authorList>
            <person name="Klenk H.-P."/>
        </authorList>
    </citation>
    <scope>NUCLEOTIDE SEQUENCE [LARGE SCALE GENOMIC DNA]</scope>
    <source>
        <strain evidence="2 3">DSM 45301</strain>
    </source>
</reference>
<organism evidence="2 3">
    <name type="scientific">Pseudonocardia kunmingensis</name>
    <dbReference type="NCBI Taxonomy" id="630975"/>
    <lineage>
        <taxon>Bacteria</taxon>
        <taxon>Bacillati</taxon>
        <taxon>Actinomycetota</taxon>
        <taxon>Actinomycetes</taxon>
        <taxon>Pseudonocardiales</taxon>
        <taxon>Pseudonocardiaceae</taxon>
        <taxon>Pseudonocardia</taxon>
    </lineage>
</organism>
<dbReference type="OrthoDB" id="4392084at2"/>
<dbReference type="Proteomes" id="UP000315677">
    <property type="component" value="Unassembled WGS sequence"/>
</dbReference>
<dbReference type="PANTHER" id="PTHR32487:SF0">
    <property type="entry name" value="3-OXO-DELTA(4,5)-STEROID 5-BETA-REDUCTASE"/>
    <property type="match status" value="1"/>
</dbReference>
<dbReference type="Pfam" id="PF22917">
    <property type="entry name" value="PRISE"/>
    <property type="match status" value="1"/>
</dbReference>
<dbReference type="SUPFAM" id="SSF51735">
    <property type="entry name" value="NAD(P)-binding Rossmann-fold domains"/>
    <property type="match status" value="1"/>
</dbReference>
<protein>
    <submittedName>
        <fullName evidence="2">Nucleoside-diphosphate-sugar epimerase</fullName>
    </submittedName>
</protein>
<feature type="domain" description="PRISE-like Rossmann-fold" evidence="1">
    <location>
        <begin position="66"/>
        <end position="349"/>
    </location>
</feature>
<accession>A0A543DAB6</accession>
<evidence type="ECO:0000313" key="3">
    <source>
        <dbReference type="Proteomes" id="UP000315677"/>
    </source>
</evidence>
<proteinExistence type="predicted"/>
<evidence type="ECO:0000313" key="2">
    <source>
        <dbReference type="EMBL" id="TQM06284.1"/>
    </source>
</evidence>
<dbReference type="PANTHER" id="PTHR32487">
    <property type="entry name" value="3-OXO-DELTA(4,5)-STEROID 5-BETA-REDUCTASE"/>
    <property type="match status" value="1"/>
</dbReference>
<dbReference type="InterPro" id="IPR036291">
    <property type="entry name" value="NAD(P)-bd_dom_sf"/>
</dbReference>
<name>A0A543DAB6_9PSEU</name>
<dbReference type="CDD" id="cd08948">
    <property type="entry name" value="5beta-POR_like_SDR_a"/>
    <property type="match status" value="1"/>
</dbReference>
<evidence type="ECO:0000259" key="1">
    <source>
        <dbReference type="Pfam" id="PF22917"/>
    </source>
</evidence>
<dbReference type="InterPro" id="IPR055222">
    <property type="entry name" value="PRISE-like_Rossmann-fold"/>
</dbReference>
<gene>
    <name evidence="2" type="ORF">FB558_6534</name>
</gene>
<dbReference type="EMBL" id="VFPA01000004">
    <property type="protein sequence ID" value="TQM06284.1"/>
    <property type="molecule type" value="Genomic_DNA"/>
</dbReference>
<dbReference type="RefSeq" id="WP_142060038.1">
    <property type="nucleotide sequence ID" value="NZ_VFPA01000004.1"/>
</dbReference>
<dbReference type="AlphaFoldDB" id="A0A543DAB6"/>
<keyword evidence="3" id="KW-1185">Reference proteome</keyword>
<comment type="caution">
    <text evidence="2">The sequence shown here is derived from an EMBL/GenBank/DDBJ whole genome shotgun (WGS) entry which is preliminary data.</text>
</comment>